<dbReference type="SUPFAM" id="SSF51735">
    <property type="entry name" value="NAD(P)-binding Rossmann-fold domains"/>
    <property type="match status" value="1"/>
</dbReference>
<dbReference type="GO" id="GO:0005737">
    <property type="term" value="C:cytoplasm"/>
    <property type="evidence" value="ECO:0007669"/>
    <property type="project" value="TreeGrafter"/>
</dbReference>
<gene>
    <name evidence="2" type="ORF">M378DRAFT_166935</name>
</gene>
<evidence type="ECO:0000313" key="2">
    <source>
        <dbReference type="EMBL" id="KIL61477.1"/>
    </source>
</evidence>
<dbReference type="HOGENOM" id="CLU_008901_3_1_1"/>
<name>A0A0C2WIX5_AMAMK</name>
<protein>
    <submittedName>
        <fullName evidence="2">Uncharacterized protein</fullName>
    </submittedName>
</protein>
<evidence type="ECO:0000256" key="1">
    <source>
        <dbReference type="ARBA" id="ARBA00006484"/>
    </source>
</evidence>
<proteinExistence type="inferred from homology"/>
<dbReference type="InParanoid" id="A0A0C2WIX5"/>
<dbReference type="CDD" id="cd05233">
    <property type="entry name" value="SDR_c"/>
    <property type="match status" value="1"/>
</dbReference>
<comment type="similarity">
    <text evidence="1">Belongs to the short-chain dehydrogenases/reductases (SDR) family.</text>
</comment>
<organism evidence="2 3">
    <name type="scientific">Amanita muscaria (strain Koide BX008)</name>
    <dbReference type="NCBI Taxonomy" id="946122"/>
    <lineage>
        <taxon>Eukaryota</taxon>
        <taxon>Fungi</taxon>
        <taxon>Dikarya</taxon>
        <taxon>Basidiomycota</taxon>
        <taxon>Agaricomycotina</taxon>
        <taxon>Agaricomycetes</taxon>
        <taxon>Agaricomycetidae</taxon>
        <taxon>Agaricales</taxon>
        <taxon>Pluteineae</taxon>
        <taxon>Amanitaceae</taxon>
        <taxon>Amanita</taxon>
    </lineage>
</organism>
<reference evidence="2 3" key="1">
    <citation type="submission" date="2014-04" db="EMBL/GenBank/DDBJ databases">
        <title>Evolutionary Origins and Diversification of the Mycorrhizal Mutualists.</title>
        <authorList>
            <consortium name="DOE Joint Genome Institute"/>
            <consortium name="Mycorrhizal Genomics Consortium"/>
            <person name="Kohler A."/>
            <person name="Kuo A."/>
            <person name="Nagy L.G."/>
            <person name="Floudas D."/>
            <person name="Copeland A."/>
            <person name="Barry K.W."/>
            <person name="Cichocki N."/>
            <person name="Veneault-Fourrey C."/>
            <person name="LaButti K."/>
            <person name="Lindquist E.A."/>
            <person name="Lipzen A."/>
            <person name="Lundell T."/>
            <person name="Morin E."/>
            <person name="Murat C."/>
            <person name="Riley R."/>
            <person name="Ohm R."/>
            <person name="Sun H."/>
            <person name="Tunlid A."/>
            <person name="Henrissat B."/>
            <person name="Grigoriev I.V."/>
            <person name="Hibbett D.S."/>
            <person name="Martin F."/>
        </authorList>
    </citation>
    <scope>NUCLEOTIDE SEQUENCE [LARGE SCALE GENOMIC DNA]</scope>
    <source>
        <strain evidence="2 3">Koide BX008</strain>
    </source>
</reference>
<dbReference type="Gene3D" id="3.40.50.720">
    <property type="entry name" value="NAD(P)-binding Rossmann-like Domain"/>
    <property type="match status" value="2"/>
</dbReference>
<dbReference type="InterPro" id="IPR002347">
    <property type="entry name" value="SDR_fam"/>
</dbReference>
<dbReference type="AlphaFoldDB" id="A0A0C2WIX5"/>
<evidence type="ECO:0000313" key="3">
    <source>
        <dbReference type="Proteomes" id="UP000054549"/>
    </source>
</evidence>
<accession>A0A0C2WIX5</accession>
<dbReference type="InterPro" id="IPR036291">
    <property type="entry name" value="NAD(P)-bd_dom_sf"/>
</dbReference>
<dbReference type="STRING" id="946122.A0A0C2WIX5"/>
<dbReference type="EMBL" id="KN818284">
    <property type="protein sequence ID" value="KIL61477.1"/>
    <property type="molecule type" value="Genomic_DNA"/>
</dbReference>
<dbReference type="OrthoDB" id="191139at2759"/>
<sequence length="567" mass="63202">MDTPLISLEACGVFLNTQTPSIIAARLLRDQSICRSESPGTPSLLVYCLPAKADNIAREISKDIPNVPIAIARMRYSNIIAGIKSHLSNLQRNSLDGDDRIPAHMIPSNEDFHAALKVLRYLQLPQVPVKLGGLDHITDVIQSQLDLGPQLRENLLIPTKKSQVCYICRFRYTRRHRLYSSLCHPCGEFNISSSALSLPSNLNLNAKTAVVTGGRINLGYHTALRLLRCGAHVIVSTRYPHDAEERYINEPDASDWRSRLRIIGADFRSAKDVFAFVKAIVECLQSWGKTKLDILINNAAQTLTDSVEKEEQSIHRELLLTVQASNGSNDGVDTHDGNGIGDVGMVQTVPYVPRVRGGQSDRLLISNNAVLNPERPTSSWVQRISEIPYEDVISAHSVNTFVPFILIRELLPFMNHQRNSGFNNDTYVPHSPPKFGKKSAATGKPAAYIINVSSREGLPERRRQAKDGHHVHTNMSKAALNMLTETEATKTWRSGRVALNAVDPGYMSADPVWMKMVGRDVDGEQETPLKWEDGVGRVLWIIAKGETELVPIWGKFLKHFVEIDPRR</sequence>
<dbReference type="GO" id="GO:0016491">
    <property type="term" value="F:oxidoreductase activity"/>
    <property type="evidence" value="ECO:0007669"/>
    <property type="project" value="TreeGrafter"/>
</dbReference>
<keyword evidence="3" id="KW-1185">Reference proteome</keyword>
<dbReference type="Pfam" id="PF00106">
    <property type="entry name" value="adh_short"/>
    <property type="match status" value="1"/>
</dbReference>
<dbReference type="PANTHER" id="PTHR43544:SF2">
    <property type="entry name" value="OXIDOREDUCTASE"/>
    <property type="match status" value="1"/>
</dbReference>
<dbReference type="PANTHER" id="PTHR43544">
    <property type="entry name" value="SHORT-CHAIN DEHYDROGENASE/REDUCTASE"/>
    <property type="match status" value="1"/>
</dbReference>
<dbReference type="InterPro" id="IPR051468">
    <property type="entry name" value="Fungal_SecMetab_SDRs"/>
</dbReference>
<dbReference type="Proteomes" id="UP000054549">
    <property type="component" value="Unassembled WGS sequence"/>
</dbReference>